<keyword evidence="2" id="KW-1185">Reference proteome</keyword>
<evidence type="ECO:0000313" key="1">
    <source>
        <dbReference type="EMBL" id="CEH13346.1"/>
    </source>
</evidence>
<protein>
    <submittedName>
        <fullName evidence="1">Uncharacterized protein</fullName>
    </submittedName>
</protein>
<reference evidence="2" key="1">
    <citation type="submission" date="2014-09" db="EMBL/GenBank/DDBJ databases">
        <authorList>
            <person name="Sharma Rahul"/>
            <person name="Thines Marco"/>
        </authorList>
    </citation>
    <scope>NUCLEOTIDE SEQUENCE [LARGE SCALE GENOMIC DNA]</scope>
</reference>
<dbReference type="Proteomes" id="UP000054845">
    <property type="component" value="Unassembled WGS sequence"/>
</dbReference>
<dbReference type="EMBL" id="CCYA01000217">
    <property type="protein sequence ID" value="CEH13346.1"/>
    <property type="molecule type" value="Genomic_DNA"/>
</dbReference>
<accession>A0A0N7L9B8</accession>
<organism evidence="1 2">
    <name type="scientific">Ceraceosorus bombacis</name>
    <dbReference type="NCBI Taxonomy" id="401625"/>
    <lineage>
        <taxon>Eukaryota</taxon>
        <taxon>Fungi</taxon>
        <taxon>Dikarya</taxon>
        <taxon>Basidiomycota</taxon>
        <taxon>Ustilaginomycotina</taxon>
        <taxon>Exobasidiomycetes</taxon>
        <taxon>Ceraceosorales</taxon>
        <taxon>Ceraceosoraceae</taxon>
        <taxon>Ceraceosorus</taxon>
    </lineage>
</organism>
<proteinExistence type="predicted"/>
<sequence>MLSVARQQAKRSETPVSCVGSLYNISAVPNTCLAHRPSQIAALEEVPEHCSVA</sequence>
<name>A0A0N7L9B8_9BASI</name>
<evidence type="ECO:0000313" key="2">
    <source>
        <dbReference type="Proteomes" id="UP000054845"/>
    </source>
</evidence>
<dbReference type="AlphaFoldDB" id="A0A0N7L9B8"/>